<evidence type="ECO:0000313" key="1">
    <source>
        <dbReference type="EMBL" id="OWR55231.1"/>
    </source>
</evidence>
<name>A0A212FNB0_DANPL</name>
<reference evidence="1 2" key="1">
    <citation type="journal article" date="2011" name="Cell">
        <title>The monarch butterfly genome yields insights into long-distance migration.</title>
        <authorList>
            <person name="Zhan S."/>
            <person name="Merlin C."/>
            <person name="Boore J.L."/>
            <person name="Reppert S.M."/>
        </authorList>
    </citation>
    <scope>NUCLEOTIDE SEQUENCE [LARGE SCALE GENOMIC DNA]</scope>
    <source>
        <strain evidence="1">F-2</strain>
    </source>
</reference>
<dbReference type="KEGG" id="dpl:KGM_207407"/>
<sequence>MSYIEHIITSVTLQHGIESDTLLGPRYTSGSDRPIMGISCATDGQGSNESEISHREFTLQRLTLLALNLTGSKHFLFYDGNRHIGKGSECRVELRHVASGGGATSAHAHHVTQHQRVLEGLPLWRFIYERGALILIHNICNVQLFNLKYEDVSHIKEQTTTNNN</sequence>
<dbReference type="Proteomes" id="UP000007151">
    <property type="component" value="Unassembled WGS sequence"/>
</dbReference>
<evidence type="ECO:0000313" key="2">
    <source>
        <dbReference type="Proteomes" id="UP000007151"/>
    </source>
</evidence>
<accession>A0A212FNB0</accession>
<organism evidence="1 2">
    <name type="scientific">Danaus plexippus plexippus</name>
    <dbReference type="NCBI Taxonomy" id="278856"/>
    <lineage>
        <taxon>Eukaryota</taxon>
        <taxon>Metazoa</taxon>
        <taxon>Ecdysozoa</taxon>
        <taxon>Arthropoda</taxon>
        <taxon>Hexapoda</taxon>
        <taxon>Insecta</taxon>
        <taxon>Pterygota</taxon>
        <taxon>Neoptera</taxon>
        <taxon>Endopterygota</taxon>
        <taxon>Lepidoptera</taxon>
        <taxon>Glossata</taxon>
        <taxon>Ditrysia</taxon>
        <taxon>Papilionoidea</taxon>
        <taxon>Nymphalidae</taxon>
        <taxon>Danainae</taxon>
        <taxon>Danaini</taxon>
        <taxon>Danaina</taxon>
        <taxon>Danaus</taxon>
        <taxon>Danaus</taxon>
    </lineage>
</organism>
<gene>
    <name evidence="1" type="ORF">KGM_207407</name>
</gene>
<comment type="caution">
    <text evidence="1">The sequence shown here is derived from an EMBL/GenBank/DDBJ whole genome shotgun (WGS) entry which is preliminary data.</text>
</comment>
<dbReference type="AlphaFoldDB" id="A0A212FNB0"/>
<dbReference type="EMBL" id="AGBW02006209">
    <property type="protein sequence ID" value="OWR55231.1"/>
    <property type="molecule type" value="Genomic_DNA"/>
</dbReference>
<protein>
    <submittedName>
        <fullName evidence="1">Uncharacterized protein</fullName>
    </submittedName>
</protein>
<proteinExistence type="predicted"/>
<dbReference type="InParanoid" id="A0A212FNB0"/>
<keyword evidence="2" id="KW-1185">Reference proteome</keyword>